<feature type="transmembrane region" description="Helical" evidence="9">
    <location>
        <begin position="381"/>
        <end position="398"/>
    </location>
</feature>
<dbReference type="Pfam" id="PF01032">
    <property type="entry name" value="FecCD"/>
    <property type="match status" value="1"/>
</dbReference>
<evidence type="ECO:0000256" key="9">
    <source>
        <dbReference type="SAM" id="Phobius"/>
    </source>
</evidence>
<dbReference type="FunFam" id="1.10.3470.10:FF:000001">
    <property type="entry name" value="Vitamin B12 ABC transporter permease BtuC"/>
    <property type="match status" value="1"/>
</dbReference>
<evidence type="ECO:0000313" key="10">
    <source>
        <dbReference type="EMBL" id="WPF82215.1"/>
    </source>
</evidence>
<organism evidence="10 11">
    <name type="scientific">Sanguibacter biliveldensis</name>
    <dbReference type="NCBI Taxonomy" id="3030830"/>
    <lineage>
        <taxon>Bacteria</taxon>
        <taxon>Bacillati</taxon>
        <taxon>Actinomycetota</taxon>
        <taxon>Actinomycetes</taxon>
        <taxon>Micrococcales</taxon>
        <taxon>Sanguibacteraceae</taxon>
        <taxon>Sanguibacter</taxon>
    </lineage>
</organism>
<evidence type="ECO:0000313" key="11">
    <source>
        <dbReference type="Proteomes" id="UP001304340"/>
    </source>
</evidence>
<keyword evidence="4" id="KW-1003">Cell membrane</keyword>
<protein>
    <submittedName>
        <fullName evidence="10">Iron ABC transporter permease</fullName>
    </submittedName>
</protein>
<feature type="compositionally biased region" description="Low complexity" evidence="8">
    <location>
        <begin position="22"/>
        <end position="48"/>
    </location>
</feature>
<dbReference type="InterPro" id="IPR037294">
    <property type="entry name" value="ABC_BtuC-like"/>
</dbReference>
<comment type="subcellular location">
    <subcellularLocation>
        <location evidence="1">Cell membrane</location>
        <topology evidence="1">Multi-pass membrane protein</topology>
    </subcellularLocation>
</comment>
<evidence type="ECO:0000256" key="4">
    <source>
        <dbReference type="ARBA" id="ARBA00022475"/>
    </source>
</evidence>
<dbReference type="PANTHER" id="PTHR30472">
    <property type="entry name" value="FERRIC ENTEROBACTIN TRANSPORT SYSTEM PERMEASE PROTEIN"/>
    <property type="match status" value="1"/>
</dbReference>
<evidence type="ECO:0000256" key="1">
    <source>
        <dbReference type="ARBA" id="ARBA00004651"/>
    </source>
</evidence>
<dbReference type="GO" id="GO:0005886">
    <property type="term" value="C:plasma membrane"/>
    <property type="evidence" value="ECO:0007669"/>
    <property type="project" value="UniProtKB-SubCell"/>
</dbReference>
<dbReference type="InterPro" id="IPR000522">
    <property type="entry name" value="ABC_transptr_permease_BtuC"/>
</dbReference>
<dbReference type="SUPFAM" id="SSF81345">
    <property type="entry name" value="ABC transporter involved in vitamin B12 uptake, BtuC"/>
    <property type="match status" value="1"/>
</dbReference>
<dbReference type="GO" id="GO:0022857">
    <property type="term" value="F:transmembrane transporter activity"/>
    <property type="evidence" value="ECO:0007669"/>
    <property type="project" value="InterPro"/>
</dbReference>
<feature type="region of interest" description="Disordered" evidence="8">
    <location>
        <begin position="1"/>
        <end position="69"/>
    </location>
</feature>
<keyword evidence="6 9" id="KW-1133">Transmembrane helix</keyword>
<feature type="transmembrane region" description="Helical" evidence="9">
    <location>
        <begin position="309"/>
        <end position="331"/>
    </location>
</feature>
<feature type="transmembrane region" description="Helical" evidence="9">
    <location>
        <begin position="190"/>
        <end position="209"/>
    </location>
</feature>
<dbReference type="KEGG" id="sbil:SANBI_003559"/>
<keyword evidence="5 9" id="KW-0812">Transmembrane</keyword>
<gene>
    <name evidence="10" type="ORF">SANBI_003559</name>
</gene>
<dbReference type="PANTHER" id="PTHR30472:SF1">
    <property type="entry name" value="FE(3+) DICITRATE TRANSPORT SYSTEM PERMEASE PROTEIN FECC-RELATED"/>
    <property type="match status" value="1"/>
</dbReference>
<feature type="transmembrane region" description="Helical" evidence="9">
    <location>
        <begin position="134"/>
        <end position="151"/>
    </location>
</feature>
<feature type="transmembrane region" description="Helical" evidence="9">
    <location>
        <begin position="221"/>
        <end position="241"/>
    </location>
</feature>
<evidence type="ECO:0000256" key="2">
    <source>
        <dbReference type="ARBA" id="ARBA00007935"/>
    </source>
</evidence>
<sequence length="405" mass="40860">MTPGLHAPSPSSAQPGAGGGAAVSTSLTGTATAGAGSTGDARVLVTPDPVTPDPVTPGPVTTDPAARRSHVQRRTAVLGVGLLVTAVVLVLAVITSLAVGARAIDPTTVVRALVSYDDTDALHLMVRELRVPRTVLAVVVGAALAVCGALIQAFTRNPLADPGILGVNAGASLAVTFAVAVLGLTTPGAYVPFALLGALTLTVLVYVLGSFGLSGATPMKLTLAGVALGATCTGFTTALVLHDRSTLQVMRFWSVGSVGGHTLDQLAWAIPLIAAGLVLALVSARSLNALALGDDLAQSLGTRVATTRVVVIVAVTLLAGTSVAAAGPIAFVGIMIPHTVRWFTGPDQRWVLLYSMLVGPTFLLLADVLGRVVLPTGELRVGIVTGLLGAPVLVALVRRRQVSGL</sequence>
<feature type="transmembrane region" description="Helical" evidence="9">
    <location>
        <begin position="163"/>
        <end position="184"/>
    </location>
</feature>
<evidence type="ECO:0000256" key="6">
    <source>
        <dbReference type="ARBA" id="ARBA00022989"/>
    </source>
</evidence>
<evidence type="ECO:0000256" key="3">
    <source>
        <dbReference type="ARBA" id="ARBA00022448"/>
    </source>
</evidence>
<dbReference type="CDD" id="cd06550">
    <property type="entry name" value="TM_ABC_iron-siderophores_like"/>
    <property type="match status" value="1"/>
</dbReference>
<evidence type="ECO:0000256" key="5">
    <source>
        <dbReference type="ARBA" id="ARBA00022692"/>
    </source>
</evidence>
<feature type="transmembrane region" description="Helical" evidence="9">
    <location>
        <begin position="351"/>
        <end position="374"/>
    </location>
</feature>
<dbReference type="EMBL" id="CP138359">
    <property type="protein sequence ID" value="WPF82215.1"/>
    <property type="molecule type" value="Genomic_DNA"/>
</dbReference>
<proteinExistence type="inferred from homology"/>
<name>A0AAF0Z454_9MICO</name>
<feature type="transmembrane region" description="Helical" evidence="9">
    <location>
        <begin position="266"/>
        <end position="288"/>
    </location>
</feature>
<dbReference type="Proteomes" id="UP001304340">
    <property type="component" value="Chromosome"/>
</dbReference>
<keyword evidence="11" id="KW-1185">Reference proteome</keyword>
<keyword evidence="3" id="KW-0813">Transport</keyword>
<keyword evidence="7 9" id="KW-0472">Membrane</keyword>
<dbReference type="Gene3D" id="1.10.3470.10">
    <property type="entry name" value="ABC transporter involved in vitamin B12 uptake, BtuC"/>
    <property type="match status" value="1"/>
</dbReference>
<comment type="similarity">
    <text evidence="2">Belongs to the binding-protein-dependent transport system permease family. FecCD subfamily.</text>
</comment>
<dbReference type="GO" id="GO:0033214">
    <property type="term" value="P:siderophore-iron import into cell"/>
    <property type="evidence" value="ECO:0007669"/>
    <property type="project" value="TreeGrafter"/>
</dbReference>
<feature type="transmembrane region" description="Helical" evidence="9">
    <location>
        <begin position="76"/>
        <end position="99"/>
    </location>
</feature>
<evidence type="ECO:0000256" key="8">
    <source>
        <dbReference type="SAM" id="MobiDB-lite"/>
    </source>
</evidence>
<reference evidence="11" key="1">
    <citation type="submission" date="2023-11" db="EMBL/GenBank/DDBJ databases">
        <authorList>
            <person name="Helweg L.P."/>
            <person name="Kiel A."/>
            <person name="Hitz F."/>
            <person name="Ruckert-Reed C."/>
            <person name="Busche T."/>
            <person name="Kaltschmidt B."/>
            <person name="Kaltschmidt C."/>
        </authorList>
    </citation>
    <scope>NUCLEOTIDE SEQUENCE [LARGE SCALE GENOMIC DNA]</scope>
    <source>
        <strain evidence="11">4.1</strain>
    </source>
</reference>
<accession>A0AAF0Z454</accession>
<dbReference type="AlphaFoldDB" id="A0AAF0Z454"/>
<evidence type="ECO:0000256" key="7">
    <source>
        <dbReference type="ARBA" id="ARBA00023136"/>
    </source>
</evidence>
<dbReference type="RefSeq" id="WP_319157429.1">
    <property type="nucleotide sequence ID" value="NZ_CP138359.1"/>
</dbReference>